<keyword evidence="1" id="KW-0472">Membrane</keyword>
<sequence length="124" mass="15143">MAVVQAAYSVVVLLVVVWYSLMVWRMTDDYFRDEYKRHLRTSASEMARRTHKEEVIPREFKEDPAWLVRRREERERREKQLESQTTEIIENHRDSFVEIITKEENVCYNSIYNYIPVKKENTHC</sequence>
<reference evidence="2" key="2">
    <citation type="submission" date="2014-07" db="EMBL/GenBank/DDBJ databases">
        <authorList>
            <person name="Hull J."/>
        </authorList>
    </citation>
    <scope>NUCLEOTIDE SEQUENCE</scope>
</reference>
<dbReference type="AlphaFoldDB" id="A0A0A9XZC8"/>
<gene>
    <name evidence="2" type="primary">MAP1S</name>
    <name evidence="2" type="ORF">CM83_36156</name>
</gene>
<organism evidence="2">
    <name type="scientific">Lygus hesperus</name>
    <name type="common">Western plant bug</name>
    <dbReference type="NCBI Taxonomy" id="30085"/>
    <lineage>
        <taxon>Eukaryota</taxon>
        <taxon>Metazoa</taxon>
        <taxon>Ecdysozoa</taxon>
        <taxon>Arthropoda</taxon>
        <taxon>Hexapoda</taxon>
        <taxon>Insecta</taxon>
        <taxon>Pterygota</taxon>
        <taxon>Neoptera</taxon>
        <taxon>Paraneoptera</taxon>
        <taxon>Hemiptera</taxon>
        <taxon>Heteroptera</taxon>
        <taxon>Panheteroptera</taxon>
        <taxon>Cimicomorpha</taxon>
        <taxon>Miridae</taxon>
        <taxon>Mirini</taxon>
        <taxon>Lygus</taxon>
    </lineage>
</organism>
<reference evidence="3" key="3">
    <citation type="submission" date="2014-09" db="EMBL/GenBank/DDBJ databases">
        <authorList>
            <person name="Magalhaes I.L.F."/>
            <person name="Oliveira U."/>
            <person name="Santos F.R."/>
            <person name="Vidigal T.H.D.A."/>
            <person name="Brescovit A.D."/>
            <person name="Santos A.J."/>
        </authorList>
    </citation>
    <scope>NUCLEOTIDE SEQUENCE</scope>
</reference>
<evidence type="ECO:0000313" key="3">
    <source>
        <dbReference type="EMBL" id="JAG55995.1"/>
    </source>
</evidence>
<feature type="transmembrane region" description="Helical" evidence="1">
    <location>
        <begin position="6"/>
        <end position="27"/>
    </location>
</feature>
<dbReference type="EMBL" id="GBHO01017452">
    <property type="protein sequence ID" value="JAG26152.1"/>
    <property type="molecule type" value="Transcribed_RNA"/>
</dbReference>
<dbReference type="EMBL" id="GBRD01009829">
    <property type="protein sequence ID" value="JAG55995.1"/>
    <property type="molecule type" value="Transcribed_RNA"/>
</dbReference>
<name>A0A0A9XZC8_LYGHE</name>
<protein>
    <submittedName>
        <fullName evidence="2">Microtubule-associated protein 1S</fullName>
    </submittedName>
</protein>
<evidence type="ECO:0000256" key="1">
    <source>
        <dbReference type="SAM" id="Phobius"/>
    </source>
</evidence>
<reference evidence="2" key="1">
    <citation type="journal article" date="2014" name="PLoS ONE">
        <title>Transcriptome-Based Identification of ABC Transporters in the Western Tarnished Plant Bug Lygus hesperus.</title>
        <authorList>
            <person name="Hull J.J."/>
            <person name="Chaney K."/>
            <person name="Geib S.M."/>
            <person name="Fabrick J.A."/>
            <person name="Brent C.S."/>
            <person name="Walsh D."/>
            <person name="Lavine L.C."/>
        </authorList>
    </citation>
    <scope>NUCLEOTIDE SEQUENCE</scope>
</reference>
<keyword evidence="1" id="KW-0812">Transmembrane</keyword>
<keyword evidence="1" id="KW-1133">Transmembrane helix</keyword>
<accession>A0A0A9XZC8</accession>
<proteinExistence type="predicted"/>
<evidence type="ECO:0000313" key="2">
    <source>
        <dbReference type="EMBL" id="JAG26152.1"/>
    </source>
</evidence>